<organism evidence="1 2">
    <name type="scientific">Steinernema glaseri</name>
    <dbReference type="NCBI Taxonomy" id="37863"/>
    <lineage>
        <taxon>Eukaryota</taxon>
        <taxon>Metazoa</taxon>
        <taxon>Ecdysozoa</taxon>
        <taxon>Nematoda</taxon>
        <taxon>Chromadorea</taxon>
        <taxon>Rhabditida</taxon>
        <taxon>Tylenchina</taxon>
        <taxon>Panagrolaimomorpha</taxon>
        <taxon>Strongyloidoidea</taxon>
        <taxon>Steinernematidae</taxon>
        <taxon>Steinernema</taxon>
    </lineage>
</organism>
<evidence type="ECO:0000313" key="1">
    <source>
        <dbReference type="Proteomes" id="UP000095287"/>
    </source>
</evidence>
<keyword evidence="1" id="KW-1185">Reference proteome</keyword>
<accession>A0A1I7YQV2</accession>
<proteinExistence type="predicted"/>
<sequence>MRITSRWAPDTTNYRTAFYSILFVTSLPWGNQVDSCIGPGNPRILVFAEGNGMENNFCGFGVVTGGSSFMKPRRKIGRPDNVI</sequence>
<dbReference type="WBParaSite" id="L893_g1880.t1">
    <property type="protein sequence ID" value="L893_g1880.t1"/>
    <property type="gene ID" value="L893_g1880"/>
</dbReference>
<protein>
    <submittedName>
        <fullName evidence="2">Secreted protein</fullName>
    </submittedName>
</protein>
<dbReference type="AlphaFoldDB" id="A0A1I7YQV2"/>
<dbReference type="Proteomes" id="UP000095287">
    <property type="component" value="Unplaced"/>
</dbReference>
<reference evidence="2" key="1">
    <citation type="submission" date="2016-11" db="UniProtKB">
        <authorList>
            <consortium name="WormBaseParasite"/>
        </authorList>
    </citation>
    <scope>IDENTIFICATION</scope>
</reference>
<name>A0A1I7YQV2_9BILA</name>
<evidence type="ECO:0000313" key="2">
    <source>
        <dbReference type="WBParaSite" id="L893_g1880.t1"/>
    </source>
</evidence>